<reference evidence="1" key="1">
    <citation type="journal article" date="2017" name="J. Phycol.">
        <title>Analysis of chloroplast genomes and a supermatrix inform reclassification of the Rhodomelaceae (Rhodophyta).</title>
        <authorList>
            <person name="Diaz-Tapia P."/>
            <person name="Maggs C.A."/>
            <person name="West J.A."/>
            <person name="Verbruggen H."/>
        </authorList>
    </citation>
    <scope>NUCLEOTIDE SEQUENCE</scope>
    <source>
        <strain evidence="1">HV3939</strain>
    </source>
</reference>
<proteinExistence type="predicted"/>
<evidence type="ECO:0000313" key="1">
    <source>
        <dbReference type="EMBL" id="ARW59922.1"/>
    </source>
</evidence>
<dbReference type="AlphaFoldDB" id="A0A1Z1M1Z8"/>
<dbReference type="RefSeq" id="YP_009391778.1">
    <property type="nucleotide sequence ID" value="NC_035260.1"/>
</dbReference>
<dbReference type="EMBL" id="MF101411">
    <property type="protein sequence ID" value="ARW59922.1"/>
    <property type="molecule type" value="Genomic_DNA"/>
</dbReference>
<sequence length="43" mass="5035">MYISRINIDTSQVDILVKTIITIIILKCKVFCKNFYFSSVSLY</sequence>
<accession>A0A1Z1M1Z8</accession>
<organism evidence="1">
    <name type="scientific">Acrosorium ciliolatum</name>
    <dbReference type="NCBI Taxonomy" id="1550622"/>
    <lineage>
        <taxon>Eukaryota</taxon>
        <taxon>Rhodophyta</taxon>
        <taxon>Florideophyceae</taxon>
        <taxon>Rhodymeniophycidae</taxon>
        <taxon>Ceramiales</taxon>
        <taxon>Delesseriaceae</taxon>
        <taxon>Acrosorium</taxon>
    </lineage>
</organism>
<protein>
    <submittedName>
        <fullName evidence="1">Uncharacterized protein</fullName>
    </submittedName>
</protein>
<keyword evidence="1" id="KW-0150">Chloroplast</keyword>
<geneLocation type="chloroplast" evidence="1"/>
<name>A0A1Z1M1Z8_9FLOR</name>
<gene>
    <name evidence="1" type="primary">Orf43</name>
</gene>
<dbReference type="GeneID" id="33353201"/>
<keyword evidence="1" id="KW-0934">Plastid</keyword>